<dbReference type="CDD" id="cd12797">
    <property type="entry name" value="M23_peptidase"/>
    <property type="match status" value="1"/>
</dbReference>
<dbReference type="STRING" id="400055.SAMN04490243_2335"/>
<protein>
    <submittedName>
        <fullName evidence="3">Peptidase family M23</fullName>
    </submittedName>
</protein>
<dbReference type="InterPro" id="IPR011055">
    <property type="entry name" value="Dup_hybrid_motif"/>
</dbReference>
<evidence type="ECO:0000313" key="3">
    <source>
        <dbReference type="EMBL" id="SFR50054.1"/>
    </source>
</evidence>
<proteinExistence type="predicted"/>
<dbReference type="SUPFAM" id="SSF51261">
    <property type="entry name" value="Duplicated hybrid motif"/>
    <property type="match status" value="1"/>
</dbReference>
<feature type="domain" description="M23ase beta-sheet core" evidence="2">
    <location>
        <begin position="55"/>
        <end position="114"/>
    </location>
</feature>
<evidence type="ECO:0000259" key="2">
    <source>
        <dbReference type="Pfam" id="PF01551"/>
    </source>
</evidence>
<feature type="signal peptide" evidence="1">
    <location>
        <begin position="1"/>
        <end position="24"/>
    </location>
</feature>
<dbReference type="EMBL" id="FOYQ01000002">
    <property type="protein sequence ID" value="SFR50054.1"/>
    <property type="molecule type" value="Genomic_DNA"/>
</dbReference>
<dbReference type="PANTHER" id="PTHR21666:SF270">
    <property type="entry name" value="MUREIN HYDROLASE ACTIVATOR ENVC"/>
    <property type="match status" value="1"/>
</dbReference>
<organism evidence="3 4">
    <name type="scientific">Robiginitalea myxolifaciens</name>
    <dbReference type="NCBI Taxonomy" id="400055"/>
    <lineage>
        <taxon>Bacteria</taxon>
        <taxon>Pseudomonadati</taxon>
        <taxon>Bacteroidota</taxon>
        <taxon>Flavobacteriia</taxon>
        <taxon>Flavobacteriales</taxon>
        <taxon>Flavobacteriaceae</taxon>
        <taxon>Robiginitalea</taxon>
    </lineage>
</organism>
<sequence length="569" mass="64402">MPQLYNMMRLVALVLFFCSQLTFAQVQPQDTDFRSPVDIPLILAGTFGELRSNHFHAGLDIKTQQRQGLPVYAIADGTVSRIKISHWGYGKVLYVAHPNGYTSVYAHLQKFSPEIEAYIRKLQYEKRSYEIEVFPDYGTLPLNKGELIAYSGNTGGSSGPHLHFEIRNSANERPQNPLLFGMEVRDATNPTLVDAYAYPLSPDAQVNGSASRIEIAFSRQADGTYLSDTLQASGRLGFGVKAYDRQDLAANHNGVYRVIQRVNGTPYTDLVFNGYSFTEDRQINTLIDYPYYARHNSRILKCFKDSGNRLSLYENDYQDGMVTIRPGSQSLVEIELSDQAGNATLLRIPVTGKVLPVQNPKPEVQSAYFIRASKPSSFDLGKVKVYFPAESFYEDTSLDLQVDGDNFKIHEANIPLHRNYTLTFEVDDIPEAERASTFIARLDGRGRPQYARTFRRGNTFTTRTRNLGTYTLAQDTVPPKIKPRNFKAGQWLTNYRYLSLTISDDLSGISSYSATINGRWVLMEYEPKLRTITYTFDDKIGEDRQSKLEVVVTDNCGNKSTYEATIFRR</sequence>
<name>A0A1I6H6P2_9FLAO</name>
<dbReference type="RefSeq" id="WP_245759815.1">
    <property type="nucleotide sequence ID" value="NZ_FOYQ01000002.1"/>
</dbReference>
<keyword evidence="1" id="KW-0732">Signal</keyword>
<accession>A0A1I6H6P2</accession>
<dbReference type="Gene3D" id="2.70.70.10">
    <property type="entry name" value="Glucose Permease (Domain IIA)"/>
    <property type="match status" value="1"/>
</dbReference>
<dbReference type="InterPro" id="IPR050570">
    <property type="entry name" value="Cell_wall_metabolism_enzyme"/>
</dbReference>
<reference evidence="3 4" key="1">
    <citation type="submission" date="2016-10" db="EMBL/GenBank/DDBJ databases">
        <authorList>
            <person name="de Groot N.N."/>
        </authorList>
    </citation>
    <scope>NUCLEOTIDE SEQUENCE [LARGE SCALE GENOMIC DNA]</scope>
    <source>
        <strain evidence="3 4">DSM 21019</strain>
    </source>
</reference>
<dbReference type="InterPro" id="IPR016047">
    <property type="entry name" value="M23ase_b-sheet_dom"/>
</dbReference>
<dbReference type="AlphaFoldDB" id="A0A1I6H6P2"/>
<dbReference type="Pfam" id="PF01551">
    <property type="entry name" value="Peptidase_M23"/>
    <property type="match status" value="2"/>
</dbReference>
<dbReference type="Proteomes" id="UP000199534">
    <property type="component" value="Unassembled WGS sequence"/>
</dbReference>
<dbReference type="GO" id="GO:0004222">
    <property type="term" value="F:metalloendopeptidase activity"/>
    <property type="evidence" value="ECO:0007669"/>
    <property type="project" value="TreeGrafter"/>
</dbReference>
<feature type="chain" id="PRO_5011590273" evidence="1">
    <location>
        <begin position="25"/>
        <end position="569"/>
    </location>
</feature>
<feature type="domain" description="M23ase beta-sheet core" evidence="2">
    <location>
        <begin position="143"/>
        <end position="177"/>
    </location>
</feature>
<keyword evidence="4" id="KW-1185">Reference proteome</keyword>
<gene>
    <name evidence="3" type="ORF">SAMN04490243_2335</name>
</gene>
<evidence type="ECO:0000313" key="4">
    <source>
        <dbReference type="Proteomes" id="UP000199534"/>
    </source>
</evidence>
<dbReference type="PANTHER" id="PTHR21666">
    <property type="entry name" value="PEPTIDASE-RELATED"/>
    <property type="match status" value="1"/>
</dbReference>
<evidence type="ECO:0000256" key="1">
    <source>
        <dbReference type="SAM" id="SignalP"/>
    </source>
</evidence>